<dbReference type="AlphaFoldDB" id="A0A177WE44"/>
<reference evidence="2 3" key="1">
    <citation type="submission" date="2006-10" db="EMBL/GenBank/DDBJ databases">
        <title>The Genome Sequence of Batrachochytrium dendrobatidis JEL423.</title>
        <authorList>
            <consortium name="The Broad Institute Genome Sequencing Platform"/>
            <person name="Birren B."/>
            <person name="Lander E."/>
            <person name="Galagan J."/>
            <person name="Cuomo C."/>
            <person name="Devon K."/>
            <person name="Jaffe D."/>
            <person name="Butler J."/>
            <person name="Alvarez P."/>
            <person name="Gnerre S."/>
            <person name="Grabherr M."/>
            <person name="Kleber M."/>
            <person name="Mauceli E."/>
            <person name="Brockman W."/>
            <person name="Young S."/>
            <person name="LaButti K."/>
            <person name="Sykes S."/>
            <person name="DeCaprio D."/>
            <person name="Crawford M."/>
            <person name="Koehrsen M."/>
            <person name="Engels R."/>
            <person name="Montgomery P."/>
            <person name="Pearson M."/>
            <person name="Howarth C."/>
            <person name="Larson L."/>
            <person name="White J."/>
            <person name="O'Leary S."/>
            <person name="Kodira C."/>
            <person name="Zeng Q."/>
            <person name="Yandava C."/>
            <person name="Alvarado L."/>
            <person name="Longcore J."/>
            <person name="James T."/>
        </authorList>
    </citation>
    <scope>NUCLEOTIDE SEQUENCE [LARGE SCALE GENOMIC DNA]</scope>
    <source>
        <strain evidence="2 3">JEL423</strain>
    </source>
</reference>
<dbReference type="VEuPathDB" id="FungiDB:BDEG_21799"/>
<evidence type="ECO:0000313" key="2">
    <source>
        <dbReference type="EMBL" id="OAJ37810.1"/>
    </source>
</evidence>
<keyword evidence="1" id="KW-0812">Transmembrane</keyword>
<dbReference type="Proteomes" id="UP000077115">
    <property type="component" value="Unassembled WGS sequence"/>
</dbReference>
<reference evidence="2 3" key="2">
    <citation type="submission" date="2016-05" db="EMBL/GenBank/DDBJ databases">
        <title>Lineage-specific infection strategies underlie the spectrum of fungal disease in amphibians.</title>
        <authorList>
            <person name="Cuomo C.A."/>
            <person name="Farrer R.A."/>
            <person name="James T."/>
            <person name="Longcore J."/>
            <person name="Birren B."/>
        </authorList>
    </citation>
    <scope>NUCLEOTIDE SEQUENCE [LARGE SCALE GENOMIC DNA]</scope>
    <source>
        <strain evidence="2 3">JEL423</strain>
    </source>
</reference>
<dbReference type="EMBL" id="DS022301">
    <property type="protein sequence ID" value="OAJ37810.1"/>
    <property type="molecule type" value="Genomic_DNA"/>
</dbReference>
<protein>
    <submittedName>
        <fullName evidence="2">Uncharacterized protein</fullName>
    </submittedName>
</protein>
<evidence type="ECO:0000313" key="3">
    <source>
        <dbReference type="Proteomes" id="UP000077115"/>
    </source>
</evidence>
<keyword evidence="1" id="KW-0472">Membrane</keyword>
<gene>
    <name evidence="2" type="ORF">BDEG_21799</name>
</gene>
<feature type="transmembrane region" description="Helical" evidence="1">
    <location>
        <begin position="56"/>
        <end position="77"/>
    </location>
</feature>
<name>A0A177WE44_BATDL</name>
<accession>A0A177WE44</accession>
<organism evidence="2 3">
    <name type="scientific">Batrachochytrium dendrobatidis (strain JEL423)</name>
    <dbReference type="NCBI Taxonomy" id="403673"/>
    <lineage>
        <taxon>Eukaryota</taxon>
        <taxon>Fungi</taxon>
        <taxon>Fungi incertae sedis</taxon>
        <taxon>Chytridiomycota</taxon>
        <taxon>Chytridiomycota incertae sedis</taxon>
        <taxon>Chytridiomycetes</taxon>
        <taxon>Rhizophydiales</taxon>
        <taxon>Rhizophydiales incertae sedis</taxon>
        <taxon>Batrachochytrium</taxon>
    </lineage>
</organism>
<proteinExistence type="predicted"/>
<keyword evidence="1" id="KW-1133">Transmembrane helix</keyword>
<sequence length="110" mass="12473">MTDTSQQPIEYHSDQYFQEQLDSGINSSYIHGAIAGVVSGAAAFAICSVTKQSRYATGVISALTTLCFSNVMIHYSYQLHRDRIKFDRRMEAAMRVEQQRRQRWNTSSSA</sequence>
<feature type="transmembrane region" description="Helical" evidence="1">
    <location>
        <begin position="29"/>
        <end position="49"/>
    </location>
</feature>
<evidence type="ECO:0000256" key="1">
    <source>
        <dbReference type="SAM" id="Phobius"/>
    </source>
</evidence>